<gene>
    <name evidence="1" type="ORF">QE152_g53</name>
</gene>
<keyword evidence="2" id="KW-1185">Reference proteome</keyword>
<organism evidence="1 2">
    <name type="scientific">Popillia japonica</name>
    <name type="common">Japanese beetle</name>
    <dbReference type="NCBI Taxonomy" id="7064"/>
    <lineage>
        <taxon>Eukaryota</taxon>
        <taxon>Metazoa</taxon>
        <taxon>Ecdysozoa</taxon>
        <taxon>Arthropoda</taxon>
        <taxon>Hexapoda</taxon>
        <taxon>Insecta</taxon>
        <taxon>Pterygota</taxon>
        <taxon>Neoptera</taxon>
        <taxon>Endopterygota</taxon>
        <taxon>Coleoptera</taxon>
        <taxon>Polyphaga</taxon>
        <taxon>Scarabaeiformia</taxon>
        <taxon>Scarabaeidae</taxon>
        <taxon>Rutelinae</taxon>
        <taxon>Popillia</taxon>
    </lineage>
</organism>
<accession>A0AAW1NKK3</accession>
<dbReference type="AlphaFoldDB" id="A0AAW1NKK3"/>
<reference evidence="1 2" key="1">
    <citation type="journal article" date="2024" name="BMC Genomics">
        <title>De novo assembly and annotation of Popillia japonica's genome with initial clues to its potential as an invasive pest.</title>
        <authorList>
            <person name="Cucini C."/>
            <person name="Boschi S."/>
            <person name="Funari R."/>
            <person name="Cardaioli E."/>
            <person name="Iannotti N."/>
            <person name="Marturano G."/>
            <person name="Paoli F."/>
            <person name="Bruttini M."/>
            <person name="Carapelli A."/>
            <person name="Frati F."/>
            <person name="Nardi F."/>
        </authorList>
    </citation>
    <scope>NUCLEOTIDE SEQUENCE [LARGE SCALE GENOMIC DNA]</scope>
    <source>
        <strain evidence="1">DMR45628</strain>
    </source>
</reference>
<dbReference type="Proteomes" id="UP001458880">
    <property type="component" value="Unassembled WGS sequence"/>
</dbReference>
<proteinExistence type="predicted"/>
<name>A0AAW1NKK3_POPJA</name>
<evidence type="ECO:0000313" key="2">
    <source>
        <dbReference type="Proteomes" id="UP001458880"/>
    </source>
</evidence>
<comment type="caution">
    <text evidence="1">The sequence shown here is derived from an EMBL/GenBank/DDBJ whole genome shotgun (WGS) entry which is preliminary data.</text>
</comment>
<sequence>MSKIGMIEQNLKTIGVKLEYIQLKHKSHCVMLIHIVINIFHLVTLAYADYTSVGNVFESICRTLITFYDDSAQICHVLHFCSVVGNVFESICRTLITFYDDSAQICHVLHFCSVAFITGNILKNLKIYLNTIVANSTKDAFDEEFMHNIAVIYEDIFDYFRE</sequence>
<evidence type="ECO:0000313" key="1">
    <source>
        <dbReference type="EMBL" id="KAK9759196.1"/>
    </source>
</evidence>
<dbReference type="EMBL" id="JASPKY010000001">
    <property type="protein sequence ID" value="KAK9759196.1"/>
    <property type="molecule type" value="Genomic_DNA"/>
</dbReference>
<protein>
    <submittedName>
        <fullName evidence="1">Uncharacterized protein</fullName>
    </submittedName>
</protein>